<evidence type="ECO:0000256" key="1">
    <source>
        <dbReference type="ARBA" id="ARBA00004141"/>
    </source>
</evidence>
<evidence type="ECO:0000256" key="2">
    <source>
        <dbReference type="ARBA" id="ARBA00010992"/>
    </source>
</evidence>
<feature type="transmembrane region" description="Helical" evidence="9">
    <location>
        <begin position="402"/>
        <end position="430"/>
    </location>
</feature>
<protein>
    <recommendedName>
        <fullName evidence="10">Major facilitator superfamily (MFS) profile domain-containing protein</fullName>
    </recommendedName>
</protein>
<feature type="domain" description="Major facilitator superfamily (MFS) profile" evidence="10">
    <location>
        <begin position="57"/>
        <end position="499"/>
    </location>
</feature>
<evidence type="ECO:0000256" key="5">
    <source>
        <dbReference type="ARBA" id="ARBA00022692"/>
    </source>
</evidence>
<dbReference type="InterPro" id="IPR005828">
    <property type="entry name" value="MFS_sugar_transport-like"/>
</dbReference>
<feature type="transmembrane region" description="Helical" evidence="9">
    <location>
        <begin position="477"/>
        <end position="493"/>
    </location>
</feature>
<keyword evidence="6 9" id="KW-1133">Transmembrane helix</keyword>
<dbReference type="Gene3D" id="1.20.1250.20">
    <property type="entry name" value="MFS general substrate transporter like domains"/>
    <property type="match status" value="1"/>
</dbReference>
<organism evidence="11 12">
    <name type="scientific">Arthrobotrys flagrans</name>
    <name type="common">Nematode-trapping fungus</name>
    <name type="synonym">Trichothecium flagrans</name>
    <dbReference type="NCBI Taxonomy" id="97331"/>
    <lineage>
        <taxon>Eukaryota</taxon>
        <taxon>Fungi</taxon>
        <taxon>Dikarya</taxon>
        <taxon>Ascomycota</taxon>
        <taxon>Pezizomycotina</taxon>
        <taxon>Orbiliomycetes</taxon>
        <taxon>Orbiliales</taxon>
        <taxon>Orbiliaceae</taxon>
        <taxon>Arthrobotrys</taxon>
    </lineage>
</organism>
<dbReference type="InterPro" id="IPR050360">
    <property type="entry name" value="MFS_Sugar_Transporters"/>
</dbReference>
<dbReference type="FunFam" id="1.20.1250.20:FF:000254">
    <property type="entry name" value="MAL31p Maltose permease"/>
    <property type="match status" value="1"/>
</dbReference>
<reference evidence="11 12" key="1">
    <citation type="submission" date="2019-01" db="EMBL/GenBank/DDBJ databases">
        <title>Intercellular communication is required for trap formation in the nematode-trapping fungus Duddingtonia flagrans.</title>
        <authorList>
            <person name="Youssar L."/>
            <person name="Wernet V."/>
            <person name="Hensel N."/>
            <person name="Hildebrandt H.-G."/>
            <person name="Fischer R."/>
        </authorList>
    </citation>
    <scope>NUCLEOTIDE SEQUENCE [LARGE SCALE GENOMIC DNA]</scope>
    <source>
        <strain evidence="11 12">CBS H-5679</strain>
    </source>
</reference>
<dbReference type="OrthoDB" id="6612291at2759"/>
<dbReference type="InterPro" id="IPR036259">
    <property type="entry name" value="MFS_trans_sf"/>
</dbReference>
<feature type="transmembrane region" description="Helical" evidence="9">
    <location>
        <begin position="192"/>
        <end position="211"/>
    </location>
</feature>
<dbReference type="InterPro" id="IPR003663">
    <property type="entry name" value="Sugar/inositol_transpt"/>
</dbReference>
<evidence type="ECO:0000256" key="9">
    <source>
        <dbReference type="SAM" id="Phobius"/>
    </source>
</evidence>
<dbReference type="Pfam" id="PF00083">
    <property type="entry name" value="Sugar_tr"/>
    <property type="match status" value="1"/>
</dbReference>
<feature type="transmembrane region" description="Helical" evidence="9">
    <location>
        <begin position="347"/>
        <end position="368"/>
    </location>
</feature>
<dbReference type="NCBIfam" id="TIGR00879">
    <property type="entry name" value="SP"/>
    <property type="match status" value="1"/>
</dbReference>
<evidence type="ECO:0000256" key="8">
    <source>
        <dbReference type="RuleBase" id="RU003346"/>
    </source>
</evidence>
<keyword evidence="5 9" id="KW-0812">Transmembrane</keyword>
<feature type="transmembrane region" description="Helical" evidence="9">
    <location>
        <begin position="135"/>
        <end position="152"/>
    </location>
</feature>
<dbReference type="EMBL" id="SAEB01000006">
    <property type="protein sequence ID" value="RVD86103.1"/>
    <property type="molecule type" value="Genomic_DNA"/>
</dbReference>
<dbReference type="VEuPathDB" id="FungiDB:DFL_004397"/>
<dbReference type="GO" id="GO:0005351">
    <property type="term" value="F:carbohydrate:proton symporter activity"/>
    <property type="evidence" value="ECO:0007669"/>
    <property type="project" value="TreeGrafter"/>
</dbReference>
<evidence type="ECO:0000259" key="10">
    <source>
        <dbReference type="PROSITE" id="PS50850"/>
    </source>
</evidence>
<sequence length="548" mass="61077">MSLKDKNITTSEQVLSDLAREVPDFAGISQEAQDATIEEKSMGVWKCIKTHPQAVFFSMVLSTCLIMEGYDTALTGNFFGLPQFRKRFGKKLDNGDYQLTSAWMSGLQNGTQIGQICGLMIVGVIAERYGYKKTLLGALTLMIGFIFILFFAQNIAMLFIGGMACGIPWGMFQTLTTTYAADVAPIPLRPVLTTYVNMCWVIGQFISTGSLRGLLHRTDDWAWRIPYAIQWVYPPIIIVGVIFAPESPSWLVRKGRHDEARKSLKRLASGLTDEYVQKTLSMTIHVNELEKRLQEGTSYLDCFKGINLRRTEIVCVVWMTQVLCGIWFGGNVIYFLEQAGFDTKKSFDFGVGLNGVALAGTIGAWFATRWFGRRTLYLTGLSIMFTILVIIGFLGIPAPKPAYGWASGALMMLFVITYDLTVGPVCYCLVSEIPSTRLRIKTVVLARNAYNITSIGANFLNPPILNPTAWNLRGKGGFVWCGFCFLCLVWSYFRLPEPRGLSPAELDLLFEEGVSARNFHDVHINPFQTDSLEKPLNPAIQIESKASG</sequence>
<comment type="caution">
    <text evidence="11">The sequence shown here is derived from an EMBL/GenBank/DDBJ whole genome shotgun (WGS) entry which is preliminary data.</text>
</comment>
<dbReference type="SUPFAM" id="SSF103473">
    <property type="entry name" value="MFS general substrate transporter"/>
    <property type="match status" value="1"/>
</dbReference>
<dbReference type="RefSeq" id="XP_067491647.1">
    <property type="nucleotide sequence ID" value="XM_067633483.1"/>
</dbReference>
<dbReference type="GO" id="GO:0016020">
    <property type="term" value="C:membrane"/>
    <property type="evidence" value="ECO:0007669"/>
    <property type="project" value="UniProtKB-SubCell"/>
</dbReference>
<dbReference type="GeneID" id="93586708"/>
<keyword evidence="4" id="KW-0762">Sugar transport</keyword>
<dbReference type="PROSITE" id="PS50850">
    <property type="entry name" value="MFS"/>
    <property type="match status" value="1"/>
</dbReference>
<feature type="transmembrane region" description="Helical" evidence="9">
    <location>
        <begin position="231"/>
        <end position="252"/>
    </location>
</feature>
<evidence type="ECO:0000313" key="12">
    <source>
        <dbReference type="Proteomes" id="UP000283090"/>
    </source>
</evidence>
<comment type="subcellular location">
    <subcellularLocation>
        <location evidence="1">Membrane</location>
        <topology evidence="1">Multi-pass membrane protein</topology>
    </subcellularLocation>
</comment>
<feature type="transmembrane region" description="Helical" evidence="9">
    <location>
        <begin position="375"/>
        <end position="396"/>
    </location>
</feature>
<evidence type="ECO:0000256" key="4">
    <source>
        <dbReference type="ARBA" id="ARBA00022597"/>
    </source>
</evidence>
<name>A0A437A4R7_ARTFL</name>
<gene>
    <name evidence="11" type="ORF">DFL_004397</name>
</gene>
<evidence type="ECO:0000256" key="7">
    <source>
        <dbReference type="ARBA" id="ARBA00023136"/>
    </source>
</evidence>
<keyword evidence="7 9" id="KW-0472">Membrane</keyword>
<evidence type="ECO:0000313" key="11">
    <source>
        <dbReference type="EMBL" id="RVD86103.1"/>
    </source>
</evidence>
<dbReference type="InterPro" id="IPR020846">
    <property type="entry name" value="MFS_dom"/>
</dbReference>
<feature type="transmembrane region" description="Helical" evidence="9">
    <location>
        <begin position="313"/>
        <end position="335"/>
    </location>
</feature>
<dbReference type="PANTHER" id="PTHR48022">
    <property type="entry name" value="PLASTIDIC GLUCOSE TRANSPORTER 4"/>
    <property type="match status" value="1"/>
</dbReference>
<keyword evidence="3 8" id="KW-0813">Transport</keyword>
<evidence type="ECO:0000256" key="6">
    <source>
        <dbReference type="ARBA" id="ARBA00022989"/>
    </source>
</evidence>
<dbReference type="STRING" id="97331.A0A437A4R7"/>
<dbReference type="AlphaFoldDB" id="A0A437A4R7"/>
<accession>A0A437A4R7</accession>
<dbReference type="Proteomes" id="UP000283090">
    <property type="component" value="Unassembled WGS sequence"/>
</dbReference>
<feature type="transmembrane region" description="Helical" evidence="9">
    <location>
        <begin position="158"/>
        <end position="180"/>
    </location>
</feature>
<keyword evidence="12" id="KW-1185">Reference proteome</keyword>
<comment type="similarity">
    <text evidence="2 8">Belongs to the major facilitator superfamily. Sugar transporter (TC 2.A.1.1) family.</text>
</comment>
<evidence type="ECO:0000256" key="3">
    <source>
        <dbReference type="ARBA" id="ARBA00022448"/>
    </source>
</evidence>
<dbReference type="PANTHER" id="PTHR48022:SF5">
    <property type="entry name" value="ALPHA-GLUCOSIDES PERMEASE MPH2-RELATED"/>
    <property type="match status" value="1"/>
</dbReference>
<proteinExistence type="inferred from homology"/>